<feature type="region of interest" description="Disordered" evidence="1">
    <location>
        <begin position="302"/>
        <end position="324"/>
    </location>
</feature>
<sequence length="502" mass="58199">MLGIMASRITISIPDLETLRPSDLEGVRWIDRPDEHDWTEEHMLRLREIVNKRDLDHPLDVAALEQKLKNLPSTPSTRRSQSRSASQTPIYRSPTHTPSPRQVSEESRRRVEKWYNDLIQMGGRPAYPFELAFAHPRAYKEHADIINSLGSAPSGFLRQKNAWIMFRKSQRWNRRTEEIFAQYQRDVIEYRQKENIKGDIHLLFDAAKQTKVDEWKEYQFCEHRKIGQMRIKAEQGRQRREQERKEWEAVNGKGRIIDPNEPSDIAWIHRTAAETELSEFTFFLDWIEQQLPKIAQEEFDNDKSGGVLGASKSPEMPETAVSRDTAVSTRLRRKNNSMSNNGIQSAPRSILKPVDARRVSKAGRKTKELVHDKRRLQDMPLSDTSSVILRRNGVRRVTEEQTMTTQRDAMFQSSANMASSAELAPLRRSLRIKDLEAKKNNQSRIMQNVVPHTDRTSNSKGKPKRQESRYRNPPPQATTTGIRKSRVTKRSNSSRVALQYGK</sequence>
<name>A0A8H7YS00_AJECA</name>
<feature type="compositionally biased region" description="Low complexity" evidence="1">
    <location>
        <begin position="72"/>
        <end position="89"/>
    </location>
</feature>
<dbReference type="VEuPathDB" id="FungiDB:I7I52_06646"/>
<organism evidence="2 3">
    <name type="scientific">Ajellomyces capsulatus</name>
    <name type="common">Darling's disease fungus</name>
    <name type="synonym">Histoplasma capsulatum</name>
    <dbReference type="NCBI Taxonomy" id="5037"/>
    <lineage>
        <taxon>Eukaryota</taxon>
        <taxon>Fungi</taxon>
        <taxon>Dikarya</taxon>
        <taxon>Ascomycota</taxon>
        <taxon>Pezizomycotina</taxon>
        <taxon>Eurotiomycetes</taxon>
        <taxon>Eurotiomycetidae</taxon>
        <taxon>Onygenales</taxon>
        <taxon>Ajellomycetaceae</taxon>
        <taxon>Histoplasma</taxon>
    </lineage>
</organism>
<dbReference type="Proteomes" id="UP000670092">
    <property type="component" value="Unassembled WGS sequence"/>
</dbReference>
<evidence type="ECO:0000313" key="2">
    <source>
        <dbReference type="EMBL" id="KAG5296111.1"/>
    </source>
</evidence>
<dbReference type="AlphaFoldDB" id="A0A8H7YS00"/>
<protein>
    <submittedName>
        <fullName evidence="2">Uncharacterized protein</fullName>
    </submittedName>
</protein>
<gene>
    <name evidence="2" type="ORF">I7I52_06646</name>
</gene>
<feature type="region of interest" description="Disordered" evidence="1">
    <location>
        <begin position="66"/>
        <end position="107"/>
    </location>
</feature>
<evidence type="ECO:0000256" key="1">
    <source>
        <dbReference type="SAM" id="MobiDB-lite"/>
    </source>
</evidence>
<evidence type="ECO:0000313" key="3">
    <source>
        <dbReference type="Proteomes" id="UP000670092"/>
    </source>
</evidence>
<accession>A0A8H7YS00</accession>
<dbReference type="EMBL" id="JAEVHI010000003">
    <property type="protein sequence ID" value="KAG5296111.1"/>
    <property type="molecule type" value="Genomic_DNA"/>
</dbReference>
<dbReference type="OrthoDB" id="4188277at2759"/>
<reference evidence="2 3" key="1">
    <citation type="submission" date="2021-01" db="EMBL/GenBank/DDBJ databases">
        <title>Chromosome-level genome assembly of a human fungal pathogen reveals clustering of transcriptionally co-regulated genes.</title>
        <authorList>
            <person name="Voorhies M."/>
            <person name="Cohen S."/>
            <person name="Shea T.P."/>
            <person name="Petrus S."/>
            <person name="Munoz J.F."/>
            <person name="Poplawski S."/>
            <person name="Goldman W.E."/>
            <person name="Michael T."/>
            <person name="Cuomo C.A."/>
            <person name="Sil A."/>
            <person name="Beyhan S."/>
        </authorList>
    </citation>
    <scope>NUCLEOTIDE SEQUENCE [LARGE SCALE GENOMIC DNA]</scope>
    <source>
        <strain evidence="2 3">G184AR</strain>
    </source>
</reference>
<comment type="caution">
    <text evidence="2">The sequence shown here is derived from an EMBL/GenBank/DDBJ whole genome shotgun (WGS) entry which is preliminary data.</text>
</comment>
<feature type="region of interest" description="Disordered" evidence="1">
    <location>
        <begin position="437"/>
        <end position="502"/>
    </location>
</feature>
<proteinExistence type="predicted"/>